<dbReference type="InterPro" id="IPR027417">
    <property type="entry name" value="P-loop_NTPase"/>
</dbReference>
<dbReference type="InterPro" id="IPR050153">
    <property type="entry name" value="Metal_Ion_Import_ABC"/>
</dbReference>
<comment type="similarity">
    <text evidence="1">Belongs to the ABC transporter superfamily.</text>
</comment>
<proteinExistence type="inferred from homology"/>
<evidence type="ECO:0000256" key="2">
    <source>
        <dbReference type="ARBA" id="ARBA00022448"/>
    </source>
</evidence>
<evidence type="ECO:0000256" key="3">
    <source>
        <dbReference type="ARBA" id="ARBA00022741"/>
    </source>
</evidence>
<dbReference type="SMART" id="SM00382">
    <property type="entry name" value="AAA"/>
    <property type="match status" value="1"/>
</dbReference>
<name>A0A0G1ILY2_9BACT</name>
<reference evidence="6 7" key="1">
    <citation type="journal article" date="2015" name="Nature">
        <title>rRNA introns, odd ribosomes, and small enigmatic genomes across a large radiation of phyla.</title>
        <authorList>
            <person name="Brown C.T."/>
            <person name="Hug L.A."/>
            <person name="Thomas B.C."/>
            <person name="Sharon I."/>
            <person name="Castelle C.J."/>
            <person name="Singh A."/>
            <person name="Wilkins M.J."/>
            <person name="Williams K.H."/>
            <person name="Banfield J.F."/>
        </authorList>
    </citation>
    <scope>NUCLEOTIDE SEQUENCE [LARGE SCALE GENOMIC DNA]</scope>
</reference>
<evidence type="ECO:0000256" key="1">
    <source>
        <dbReference type="ARBA" id="ARBA00005417"/>
    </source>
</evidence>
<dbReference type="InterPro" id="IPR003593">
    <property type="entry name" value="AAA+_ATPase"/>
</dbReference>
<dbReference type="PROSITE" id="PS50893">
    <property type="entry name" value="ABC_TRANSPORTER_2"/>
    <property type="match status" value="1"/>
</dbReference>
<comment type="caution">
    <text evidence="6">The sequence shown here is derived from an EMBL/GenBank/DDBJ whole genome shotgun (WGS) entry which is preliminary data.</text>
</comment>
<dbReference type="Gene3D" id="3.40.50.300">
    <property type="entry name" value="P-loop containing nucleotide triphosphate hydrolases"/>
    <property type="match status" value="1"/>
</dbReference>
<protein>
    <recommendedName>
        <fullName evidence="5">ABC transporter domain-containing protein</fullName>
    </recommendedName>
</protein>
<dbReference type="PANTHER" id="PTHR42734">
    <property type="entry name" value="METAL TRANSPORT SYSTEM ATP-BINDING PROTEIN TM_0124-RELATED"/>
    <property type="match status" value="1"/>
</dbReference>
<evidence type="ECO:0000259" key="5">
    <source>
        <dbReference type="PROSITE" id="PS50893"/>
    </source>
</evidence>
<keyword evidence="3" id="KW-0547">Nucleotide-binding</keyword>
<dbReference type="EMBL" id="LCIR01000003">
    <property type="protein sequence ID" value="KKT60120.1"/>
    <property type="molecule type" value="Genomic_DNA"/>
</dbReference>
<dbReference type="PANTHER" id="PTHR42734:SF17">
    <property type="entry name" value="METAL TRANSPORT SYSTEM ATP-BINDING PROTEIN TM_0124-RELATED"/>
    <property type="match status" value="1"/>
</dbReference>
<gene>
    <name evidence="6" type="ORF">UW53_C0003G0031</name>
</gene>
<organism evidence="6 7">
    <name type="scientific">Candidatus Giovannonibacteria bacterium GW2011_GWA1_44_25</name>
    <dbReference type="NCBI Taxonomy" id="1618645"/>
    <lineage>
        <taxon>Bacteria</taxon>
        <taxon>Candidatus Giovannoniibacteriota</taxon>
    </lineage>
</organism>
<dbReference type="SUPFAM" id="SSF52540">
    <property type="entry name" value="P-loop containing nucleoside triphosphate hydrolases"/>
    <property type="match status" value="1"/>
</dbReference>
<feature type="domain" description="ABC transporter" evidence="5">
    <location>
        <begin position="4"/>
        <end position="227"/>
    </location>
</feature>
<dbReference type="AlphaFoldDB" id="A0A0G1ILY2"/>
<dbReference type="GO" id="GO:0016887">
    <property type="term" value="F:ATP hydrolysis activity"/>
    <property type="evidence" value="ECO:0007669"/>
    <property type="project" value="InterPro"/>
</dbReference>
<dbReference type="Pfam" id="PF00005">
    <property type="entry name" value="ABC_tran"/>
    <property type="match status" value="1"/>
</dbReference>
<dbReference type="GO" id="GO:0005524">
    <property type="term" value="F:ATP binding"/>
    <property type="evidence" value="ECO:0007669"/>
    <property type="project" value="UniProtKB-KW"/>
</dbReference>
<evidence type="ECO:0000313" key="6">
    <source>
        <dbReference type="EMBL" id="KKT60120.1"/>
    </source>
</evidence>
<sequence>MPILEVKNLKAAYEKQVVLDNISFSLERGETLAVIGPNGSGKTTLFRAILGAVGYEGDIKISDGTRIGYVPQKIDLERDLPITVKEFLVLRSSAAPSGRWQAGHSPEEALKAVDLTPIFLNKRIGELSAGELQRVLIAWAVSGHPDLLLFDEPTASVDVAGQRTVYELLHKLQDEHNLALILISHDLTVVYRYANKVLCLNREQICFGIPNEVLTPAELAKLYGGDRKFYHHVHA</sequence>
<keyword evidence="4" id="KW-0067">ATP-binding</keyword>
<evidence type="ECO:0000313" key="7">
    <source>
        <dbReference type="Proteomes" id="UP000034087"/>
    </source>
</evidence>
<dbReference type="Proteomes" id="UP000034087">
    <property type="component" value="Unassembled WGS sequence"/>
</dbReference>
<keyword evidence="2" id="KW-0813">Transport</keyword>
<evidence type="ECO:0000256" key="4">
    <source>
        <dbReference type="ARBA" id="ARBA00022840"/>
    </source>
</evidence>
<dbReference type="InterPro" id="IPR003439">
    <property type="entry name" value="ABC_transporter-like_ATP-bd"/>
</dbReference>
<accession>A0A0G1ILY2</accession>